<dbReference type="CDD" id="cd07067">
    <property type="entry name" value="HP_PGM_like"/>
    <property type="match status" value="1"/>
</dbReference>
<dbReference type="InterPro" id="IPR013078">
    <property type="entry name" value="His_Pase_superF_clade-1"/>
</dbReference>
<dbReference type="EMBL" id="JAGTXO010000001">
    <property type="protein sequence ID" value="KAG8471043.1"/>
    <property type="molecule type" value="Genomic_DNA"/>
</dbReference>
<dbReference type="GO" id="GO:0016791">
    <property type="term" value="F:phosphatase activity"/>
    <property type="evidence" value="ECO:0007669"/>
    <property type="project" value="TreeGrafter"/>
</dbReference>
<evidence type="ECO:0008006" key="4">
    <source>
        <dbReference type="Google" id="ProtNLM"/>
    </source>
</evidence>
<keyword evidence="3" id="KW-1185">Reference proteome</keyword>
<dbReference type="PANTHER" id="PTHR48100">
    <property type="entry name" value="BROAD-SPECIFICITY PHOSPHATASE YOR283W-RELATED"/>
    <property type="match status" value="1"/>
</dbReference>
<evidence type="ECO:0000313" key="2">
    <source>
        <dbReference type="EMBL" id="KAG8471043.1"/>
    </source>
</evidence>
<comment type="caution">
    <text evidence="2">The sequence shown here is derived from an EMBL/GenBank/DDBJ whole genome shotgun (WGS) entry which is preliminary data.</text>
</comment>
<dbReference type="InterPro" id="IPR029033">
    <property type="entry name" value="His_PPase_superfam"/>
</dbReference>
<dbReference type="SUPFAM" id="SSF53254">
    <property type="entry name" value="Phosphoglycerate mutase-like"/>
    <property type="match status" value="1"/>
</dbReference>
<dbReference type="Proteomes" id="UP000751190">
    <property type="component" value="Unassembled WGS sequence"/>
</dbReference>
<dbReference type="InterPro" id="IPR050275">
    <property type="entry name" value="PGM_Phosphatase"/>
</dbReference>
<dbReference type="OrthoDB" id="496981at2759"/>
<reference evidence="2" key="1">
    <citation type="submission" date="2021-05" db="EMBL/GenBank/DDBJ databases">
        <title>The genome of the haptophyte Pavlova lutheri (Diacronema luteri, Pavlovales) - a model for lipid biosynthesis in eukaryotic algae.</title>
        <authorList>
            <person name="Hulatt C.J."/>
            <person name="Posewitz M.C."/>
        </authorList>
    </citation>
    <scope>NUCLEOTIDE SEQUENCE</scope>
    <source>
        <strain evidence="2">NIVA-4/92</strain>
    </source>
</reference>
<dbReference type="GO" id="GO:0005737">
    <property type="term" value="C:cytoplasm"/>
    <property type="evidence" value="ECO:0007669"/>
    <property type="project" value="TreeGrafter"/>
</dbReference>
<dbReference type="Pfam" id="PF00300">
    <property type="entry name" value="His_Phos_1"/>
    <property type="match status" value="1"/>
</dbReference>
<sequence>MAGGQRRVLLLLLRHAQSENNHAGADDSASPADVGATRLADPPLSERGFAQSEACASWINSEFGARIVHIHCSPMIRTLQTVVPLAQVLSDVPISLHTDAFEVGGCFNGPRADDGRGHPLHYGLGPAEIRKLIPAMRVSAEDFASSPGWWRGGFESDVESRARAARVCEWAWSQVPLEPRDPAAELPVGVLVTHGFFISYLLQAMLGVGAGGSGPSVALLSANGAIWLLELRITCVAGQAEARSFAVLAAGRTDHVPPPLRSGQKLNGFEIPRCME</sequence>
<dbReference type="PANTHER" id="PTHR48100:SF1">
    <property type="entry name" value="HISTIDINE PHOSPHATASE FAMILY PROTEIN-RELATED"/>
    <property type="match status" value="1"/>
</dbReference>
<dbReference type="OMA" id="SEACASW"/>
<dbReference type="AlphaFoldDB" id="A0A8J5XST8"/>
<feature type="region of interest" description="Disordered" evidence="1">
    <location>
        <begin position="21"/>
        <end position="40"/>
    </location>
</feature>
<accession>A0A8J5XST8</accession>
<protein>
    <recommendedName>
        <fullName evidence="4">Phosphoglycerate mutase</fullName>
    </recommendedName>
</protein>
<gene>
    <name evidence="2" type="ORF">KFE25_009464</name>
</gene>
<evidence type="ECO:0000256" key="1">
    <source>
        <dbReference type="SAM" id="MobiDB-lite"/>
    </source>
</evidence>
<dbReference type="Gene3D" id="3.40.50.1240">
    <property type="entry name" value="Phosphoglycerate mutase-like"/>
    <property type="match status" value="1"/>
</dbReference>
<evidence type="ECO:0000313" key="3">
    <source>
        <dbReference type="Proteomes" id="UP000751190"/>
    </source>
</evidence>
<proteinExistence type="predicted"/>
<organism evidence="2 3">
    <name type="scientific">Diacronema lutheri</name>
    <name type="common">Unicellular marine alga</name>
    <name type="synonym">Monochrysis lutheri</name>
    <dbReference type="NCBI Taxonomy" id="2081491"/>
    <lineage>
        <taxon>Eukaryota</taxon>
        <taxon>Haptista</taxon>
        <taxon>Haptophyta</taxon>
        <taxon>Pavlovophyceae</taxon>
        <taxon>Pavlovales</taxon>
        <taxon>Pavlovaceae</taxon>
        <taxon>Diacronema</taxon>
    </lineage>
</organism>
<name>A0A8J5XST8_DIALT</name>
<dbReference type="SMART" id="SM00855">
    <property type="entry name" value="PGAM"/>
    <property type="match status" value="1"/>
</dbReference>